<dbReference type="RefSeq" id="WP_007386985.1">
    <property type="nucleotide sequence ID" value="NZ_CM000951.1"/>
</dbReference>
<keyword evidence="2" id="KW-0560">Oxidoreductase</keyword>
<dbReference type="PRINTS" id="PR00080">
    <property type="entry name" value="SDRFAMILY"/>
</dbReference>
<evidence type="ECO:0000313" key="4">
    <source>
        <dbReference type="EMBL" id="EDY54772.1"/>
    </source>
</evidence>
<dbReference type="Proteomes" id="UP000002785">
    <property type="component" value="Chromosome"/>
</dbReference>
<evidence type="ECO:0000256" key="2">
    <source>
        <dbReference type="ARBA" id="ARBA00023002"/>
    </source>
</evidence>
<dbReference type="FunFam" id="3.40.50.720:FF:000084">
    <property type="entry name" value="Short-chain dehydrogenase reductase"/>
    <property type="match status" value="1"/>
</dbReference>
<sequence length="268" mass="27803">MNAPHPERLLGKVVVVTGAARGQGAAEAEALAREGARVIATDVTEAPGCRLLDVTDEQRWAQLAVELRESYGRVDGLVNNAGITWRARLGQVTPDDIARVHAVNVTGPLLAIQHLSPLMPPGSSIVNVGSTAALTGHYPVAYTTSKWALRGLSKAAATELGPHGIRVNTIHPGFIETEMTASAAPAFREANIRETPLGRTGTVDEVAPLVIFLLSDDSSFITGADIPVDGGLTAHGGVKSISDALSSTAVRPAPASSAAPRPTTRHSG</sequence>
<dbReference type="Pfam" id="PF13561">
    <property type="entry name" value="adh_short_C2"/>
    <property type="match status" value="1"/>
</dbReference>
<dbReference type="OrthoDB" id="3542748at2"/>
<organism evidence="4 5">
    <name type="scientific">Streptomyces sviceus (strain ATCC 29083 / DSM 924 / JCM 4929 / NBRC 13980 / NCIMB 11184 / NRRL 5439 / UC 5370)</name>
    <dbReference type="NCBI Taxonomy" id="463191"/>
    <lineage>
        <taxon>Bacteria</taxon>
        <taxon>Bacillati</taxon>
        <taxon>Actinomycetota</taxon>
        <taxon>Actinomycetes</taxon>
        <taxon>Kitasatosporales</taxon>
        <taxon>Streptomycetaceae</taxon>
        <taxon>Streptomyces</taxon>
    </lineage>
</organism>
<gene>
    <name evidence="4" type="ORF">SSEG_08630</name>
</gene>
<dbReference type="PRINTS" id="PR00081">
    <property type="entry name" value="GDHRDH"/>
</dbReference>
<name>B5HPJ6_STRX2</name>
<feature type="region of interest" description="Disordered" evidence="3">
    <location>
        <begin position="245"/>
        <end position="268"/>
    </location>
</feature>
<dbReference type="Gene3D" id="3.40.50.720">
    <property type="entry name" value="NAD(P)-binding Rossmann-like Domain"/>
    <property type="match status" value="1"/>
</dbReference>
<dbReference type="EMBL" id="CM000951">
    <property type="protein sequence ID" value="EDY54772.1"/>
    <property type="molecule type" value="Genomic_DNA"/>
</dbReference>
<protein>
    <submittedName>
        <fullName evidence="4">3-oxoacyl-[acyl-carrier-protein] reductase</fullName>
    </submittedName>
</protein>
<accession>B5HPJ6</accession>
<evidence type="ECO:0000313" key="5">
    <source>
        <dbReference type="Proteomes" id="UP000002785"/>
    </source>
</evidence>
<dbReference type="CDD" id="cd05233">
    <property type="entry name" value="SDR_c"/>
    <property type="match status" value="1"/>
</dbReference>
<reference evidence="4" key="1">
    <citation type="submission" date="2009-10" db="EMBL/GenBank/DDBJ databases">
        <title>The genome sequence of Streptomyces sviceus strain ATCC 29083.</title>
        <authorList>
            <consortium name="The Broad Institute Genome Sequencing Platform"/>
            <consortium name="Broad Institute Microbial Sequencing Center"/>
            <person name="Fischbach M."/>
            <person name="Godfrey P."/>
            <person name="Ward D."/>
            <person name="Young S."/>
            <person name="Zeng Q."/>
            <person name="Koehrsen M."/>
            <person name="Alvarado L."/>
            <person name="Berlin A.M."/>
            <person name="Bochicchio J."/>
            <person name="Borenstein D."/>
            <person name="Chapman S.B."/>
            <person name="Chen Z."/>
            <person name="Engels R."/>
            <person name="Freedman E."/>
            <person name="Gellesch M."/>
            <person name="Goldberg J."/>
            <person name="Griggs A."/>
            <person name="Gujja S."/>
            <person name="Heilman E.R."/>
            <person name="Heiman D.I."/>
            <person name="Hepburn T.A."/>
            <person name="Howarth C."/>
            <person name="Jen D."/>
            <person name="Larson L."/>
            <person name="Lewis B."/>
            <person name="Mehta T."/>
            <person name="Park D."/>
            <person name="Pearson M."/>
            <person name="Richards J."/>
            <person name="Roberts A."/>
            <person name="Saif S."/>
            <person name="Shea T.D."/>
            <person name="Shenoy N."/>
            <person name="Sisk P."/>
            <person name="Stolte C."/>
            <person name="Sykes S.N."/>
            <person name="Thomson T."/>
            <person name="Walk T."/>
            <person name="White J."/>
            <person name="Yandava C."/>
            <person name="Straight P."/>
            <person name="Clardy J."/>
            <person name="Hung D."/>
            <person name="Kolter R."/>
            <person name="Mekalanos J."/>
            <person name="Walker S."/>
            <person name="Walsh C.T."/>
            <person name="Wieland-Brown L.C."/>
            <person name="Haas B."/>
            <person name="Nusbaum C."/>
            <person name="Birren B."/>
        </authorList>
    </citation>
    <scope>NUCLEOTIDE SEQUENCE [LARGE SCALE GENOMIC DNA]</scope>
    <source>
        <strain evidence="4">ATCC 29083</strain>
    </source>
</reference>
<dbReference type="AlphaFoldDB" id="B5HPJ6"/>
<evidence type="ECO:0000256" key="1">
    <source>
        <dbReference type="ARBA" id="ARBA00006484"/>
    </source>
</evidence>
<dbReference type="InterPro" id="IPR036291">
    <property type="entry name" value="NAD(P)-bd_dom_sf"/>
</dbReference>
<keyword evidence="5" id="KW-1185">Reference proteome</keyword>
<proteinExistence type="inferred from homology"/>
<dbReference type="SUPFAM" id="SSF51735">
    <property type="entry name" value="NAD(P)-binding Rossmann-fold domains"/>
    <property type="match status" value="1"/>
</dbReference>
<dbReference type="eggNOG" id="COG1028">
    <property type="taxonomic scope" value="Bacteria"/>
</dbReference>
<dbReference type="PANTHER" id="PTHR42760:SF133">
    <property type="entry name" value="3-OXOACYL-[ACYL-CARRIER-PROTEIN] REDUCTASE"/>
    <property type="match status" value="1"/>
</dbReference>
<dbReference type="HOGENOM" id="CLU_010194_1_0_11"/>
<dbReference type="GO" id="GO:0016616">
    <property type="term" value="F:oxidoreductase activity, acting on the CH-OH group of donors, NAD or NADP as acceptor"/>
    <property type="evidence" value="ECO:0007669"/>
    <property type="project" value="TreeGrafter"/>
</dbReference>
<dbReference type="InterPro" id="IPR002347">
    <property type="entry name" value="SDR_fam"/>
</dbReference>
<comment type="similarity">
    <text evidence="1">Belongs to the short-chain dehydrogenases/reductases (SDR) family.</text>
</comment>
<evidence type="ECO:0000256" key="3">
    <source>
        <dbReference type="SAM" id="MobiDB-lite"/>
    </source>
</evidence>
<dbReference type="PANTHER" id="PTHR42760">
    <property type="entry name" value="SHORT-CHAIN DEHYDROGENASES/REDUCTASES FAMILY MEMBER"/>
    <property type="match status" value="1"/>
</dbReference>
<feature type="compositionally biased region" description="Low complexity" evidence="3">
    <location>
        <begin position="246"/>
        <end position="262"/>
    </location>
</feature>